<evidence type="ECO:0000256" key="2">
    <source>
        <dbReference type="ARBA" id="ARBA00022801"/>
    </source>
</evidence>
<evidence type="ECO:0000259" key="5">
    <source>
        <dbReference type="Pfam" id="PF01321"/>
    </source>
</evidence>
<keyword evidence="6" id="KW-0645">Protease</keyword>
<feature type="domain" description="Creatinase N-terminal" evidence="5">
    <location>
        <begin position="4"/>
        <end position="127"/>
    </location>
</feature>
<dbReference type="AlphaFoldDB" id="A0A4R2NNT6"/>
<feature type="domain" description="Peptidase M24" evidence="4">
    <location>
        <begin position="135"/>
        <end position="337"/>
    </location>
</feature>
<dbReference type="InterPro" id="IPR000994">
    <property type="entry name" value="Pept_M24"/>
</dbReference>
<reference evidence="6 7" key="1">
    <citation type="submission" date="2019-03" db="EMBL/GenBank/DDBJ databases">
        <title>Genomic Encyclopedia of Type Strains, Phase IV (KMG-IV): sequencing the most valuable type-strain genomes for metagenomic binning, comparative biology and taxonomic classification.</title>
        <authorList>
            <person name="Goeker M."/>
        </authorList>
    </citation>
    <scope>NUCLEOTIDE SEQUENCE [LARGE SCALE GENOMIC DNA]</scope>
    <source>
        <strain evidence="6 7">DSM 19377</strain>
    </source>
</reference>
<proteinExistence type="inferred from homology"/>
<dbReference type="Gene3D" id="3.90.230.10">
    <property type="entry name" value="Creatinase/methionine aminopeptidase superfamily"/>
    <property type="match status" value="1"/>
</dbReference>
<evidence type="ECO:0000313" key="7">
    <source>
        <dbReference type="Proteomes" id="UP000295416"/>
    </source>
</evidence>
<dbReference type="InterPro" id="IPR050659">
    <property type="entry name" value="Peptidase_M24B"/>
</dbReference>
<keyword evidence="7" id="KW-1185">Reference proteome</keyword>
<dbReference type="Gene3D" id="3.40.350.10">
    <property type="entry name" value="Creatinase/prolidase N-terminal domain"/>
    <property type="match status" value="1"/>
</dbReference>
<dbReference type="SUPFAM" id="SSF53092">
    <property type="entry name" value="Creatinase/prolidase N-terminal domain"/>
    <property type="match status" value="1"/>
</dbReference>
<dbReference type="PROSITE" id="PS00491">
    <property type="entry name" value="PROLINE_PEPTIDASE"/>
    <property type="match status" value="1"/>
</dbReference>
<evidence type="ECO:0000256" key="3">
    <source>
        <dbReference type="RuleBase" id="RU000590"/>
    </source>
</evidence>
<dbReference type="PANTHER" id="PTHR46112">
    <property type="entry name" value="AMINOPEPTIDASE"/>
    <property type="match status" value="1"/>
</dbReference>
<dbReference type="InterPro" id="IPR036005">
    <property type="entry name" value="Creatinase/aminopeptidase-like"/>
</dbReference>
<evidence type="ECO:0000313" key="6">
    <source>
        <dbReference type="EMBL" id="TCP23449.1"/>
    </source>
</evidence>
<dbReference type="GO" id="GO:0046872">
    <property type="term" value="F:metal ion binding"/>
    <property type="evidence" value="ECO:0007669"/>
    <property type="project" value="UniProtKB-KW"/>
</dbReference>
<dbReference type="CDD" id="cd01092">
    <property type="entry name" value="APP-like"/>
    <property type="match status" value="1"/>
</dbReference>
<sequence>MKKLTALRKKLKEQSLDALLVTYDQNRRYLTGFTGTAGTVLVTEERAFLLTDFRYTNQATAEAPNFEVVEFKESVFKKVGELAEESGIKSIGFEQAHMSFKTYQTVKETVGCELVPTDNLVEALREIKDENEIALLKTAANIVDQTFDHMLTQIKPGVSELDLYHEMEHHMRMLGATASSFNMIVASGRRSALPHGVASEKVIEKGDMLTLDFGALYKGYRSDMTRTVAVGDPDDKLVAVYDIVQKALQIGTESIKPGVECKAVDKTVRDYITEKGYGENFGHGTGHGIGLDIHEGPSLSYKSEATLAINMVVTVEPGIYLDGLGGVRIEDDILVTADGYEVLTHSPRDLIRL</sequence>
<protein>
    <submittedName>
        <fullName evidence="6">Xaa-Pro aminopeptidase</fullName>
    </submittedName>
</protein>
<dbReference type="Pfam" id="PF01321">
    <property type="entry name" value="Creatinase_N"/>
    <property type="match status" value="1"/>
</dbReference>
<comment type="caution">
    <text evidence="6">The sequence shown here is derived from an EMBL/GenBank/DDBJ whole genome shotgun (WGS) entry which is preliminary data.</text>
</comment>
<accession>A0A4R2NNT6</accession>
<keyword evidence="2" id="KW-0378">Hydrolase</keyword>
<dbReference type="InterPro" id="IPR029149">
    <property type="entry name" value="Creatin/AminoP/Spt16_N"/>
</dbReference>
<dbReference type="InterPro" id="IPR001131">
    <property type="entry name" value="Peptidase_M24B_aminopep-P_CS"/>
</dbReference>
<dbReference type="PANTHER" id="PTHR46112:SF3">
    <property type="entry name" value="AMINOPEPTIDASE YPDF"/>
    <property type="match status" value="1"/>
</dbReference>
<comment type="similarity">
    <text evidence="3">Belongs to the peptidase M24B family.</text>
</comment>
<dbReference type="OrthoDB" id="9806388at2"/>
<dbReference type="EMBL" id="SLXK01000031">
    <property type="protein sequence ID" value="TCP23449.1"/>
    <property type="molecule type" value="Genomic_DNA"/>
</dbReference>
<dbReference type="InterPro" id="IPR000587">
    <property type="entry name" value="Creatinase_N"/>
</dbReference>
<dbReference type="Pfam" id="PF00557">
    <property type="entry name" value="Peptidase_M24"/>
    <property type="match status" value="1"/>
</dbReference>
<gene>
    <name evidence="6" type="ORF">EV207_13110</name>
</gene>
<dbReference type="RefSeq" id="WP_132747345.1">
    <property type="nucleotide sequence ID" value="NZ_SLXK01000031.1"/>
</dbReference>
<dbReference type="GO" id="GO:0004177">
    <property type="term" value="F:aminopeptidase activity"/>
    <property type="evidence" value="ECO:0007669"/>
    <property type="project" value="UniProtKB-KW"/>
</dbReference>
<name>A0A4R2NNT6_9BACL</name>
<dbReference type="Proteomes" id="UP000295416">
    <property type="component" value="Unassembled WGS sequence"/>
</dbReference>
<keyword evidence="1 3" id="KW-0479">Metal-binding</keyword>
<organism evidence="6 7">
    <name type="scientific">Scopulibacillus darangshiensis</name>
    <dbReference type="NCBI Taxonomy" id="442528"/>
    <lineage>
        <taxon>Bacteria</taxon>
        <taxon>Bacillati</taxon>
        <taxon>Bacillota</taxon>
        <taxon>Bacilli</taxon>
        <taxon>Bacillales</taxon>
        <taxon>Sporolactobacillaceae</taxon>
        <taxon>Scopulibacillus</taxon>
    </lineage>
</organism>
<dbReference type="SUPFAM" id="SSF55920">
    <property type="entry name" value="Creatinase/aminopeptidase"/>
    <property type="match status" value="1"/>
</dbReference>
<evidence type="ECO:0000259" key="4">
    <source>
        <dbReference type="Pfam" id="PF00557"/>
    </source>
</evidence>
<keyword evidence="6" id="KW-0031">Aminopeptidase</keyword>
<evidence type="ECO:0000256" key="1">
    <source>
        <dbReference type="ARBA" id="ARBA00022723"/>
    </source>
</evidence>